<comment type="caution">
    <text evidence="1">The sequence shown here is derived from an EMBL/GenBank/DDBJ whole genome shotgun (WGS) entry which is preliminary data.</text>
</comment>
<sequence length="189" mass="21425">MSYVAWLDESGSNQVVDPGTYILSAAISEALHAEAMRDTMRGLLIRRSHKKLHWRDEDPKRQEQIVKTIATLQVEHLVVVRSDAHTTAKPERQRRLCMERMLPELVSLGVGTAIVESRGPKDDQRDRKTLQNLRNKRLLTDPLHMDHVGGPADPMLWVPDACCGAVTQLRCGNGHFYQQIESRVTLIDL</sequence>
<dbReference type="EMBL" id="SSGD01000048">
    <property type="protein sequence ID" value="TXI56678.1"/>
    <property type="molecule type" value="Genomic_DNA"/>
</dbReference>
<dbReference type="Proteomes" id="UP000321797">
    <property type="component" value="Unassembled WGS sequence"/>
</dbReference>
<dbReference type="AlphaFoldDB" id="A0A5C7Y5G4"/>
<accession>A0A5C7Y5G4</accession>
<evidence type="ECO:0008006" key="3">
    <source>
        <dbReference type="Google" id="ProtNLM"/>
    </source>
</evidence>
<evidence type="ECO:0000313" key="2">
    <source>
        <dbReference type="Proteomes" id="UP000321797"/>
    </source>
</evidence>
<protein>
    <recommendedName>
        <fullName evidence="3">DUF3800 domain-containing protein</fullName>
    </recommendedName>
</protein>
<evidence type="ECO:0000313" key="1">
    <source>
        <dbReference type="EMBL" id="TXI56678.1"/>
    </source>
</evidence>
<dbReference type="RefSeq" id="WP_276760328.1">
    <property type="nucleotide sequence ID" value="NZ_SSGD01000048.1"/>
</dbReference>
<organism evidence="1 2">
    <name type="scientific">Mycolicibacter arupensis</name>
    <dbReference type="NCBI Taxonomy" id="342002"/>
    <lineage>
        <taxon>Bacteria</taxon>
        <taxon>Bacillati</taxon>
        <taxon>Actinomycetota</taxon>
        <taxon>Actinomycetes</taxon>
        <taxon>Mycobacteriales</taxon>
        <taxon>Mycobacteriaceae</taxon>
        <taxon>Mycolicibacter</taxon>
    </lineage>
</organism>
<reference evidence="1 2" key="1">
    <citation type="submission" date="2018-09" db="EMBL/GenBank/DDBJ databases">
        <title>Metagenome Assembled Genomes from an Advanced Water Purification Facility.</title>
        <authorList>
            <person name="Stamps B.W."/>
            <person name="Spear J.R."/>
        </authorList>
    </citation>
    <scope>NUCLEOTIDE SEQUENCE [LARGE SCALE GENOMIC DNA]</scope>
    <source>
        <strain evidence="1">Bin_29_2</strain>
    </source>
</reference>
<name>A0A5C7Y5G4_9MYCO</name>
<proteinExistence type="predicted"/>
<gene>
    <name evidence="1" type="ORF">E6Q54_09955</name>
</gene>